<feature type="region of interest" description="Disordered" evidence="7">
    <location>
        <begin position="360"/>
        <end position="428"/>
    </location>
</feature>
<protein>
    <submittedName>
        <fullName evidence="8">Uncharacterized protein</fullName>
    </submittedName>
</protein>
<dbReference type="Pfam" id="PF00400">
    <property type="entry name" value="WD40"/>
    <property type="match status" value="2"/>
</dbReference>
<dbReference type="SUPFAM" id="SSF50978">
    <property type="entry name" value="WD40 repeat-like"/>
    <property type="match status" value="1"/>
</dbReference>
<feature type="repeat" description="WD" evidence="6">
    <location>
        <begin position="120"/>
        <end position="154"/>
    </location>
</feature>
<evidence type="ECO:0000256" key="7">
    <source>
        <dbReference type="SAM" id="MobiDB-lite"/>
    </source>
</evidence>
<evidence type="ECO:0000313" key="8">
    <source>
        <dbReference type="EMBL" id="SMY24637.1"/>
    </source>
</evidence>
<dbReference type="Gene3D" id="2.130.10.10">
    <property type="entry name" value="YVTN repeat-like/Quinoprotein amine dehydrogenase"/>
    <property type="match status" value="1"/>
</dbReference>
<reference evidence="8 9" key="1">
    <citation type="submission" date="2016-10" db="EMBL/GenBank/DDBJ databases">
        <authorList>
            <person name="Varghese N."/>
        </authorList>
    </citation>
    <scope>NUCLEOTIDE SEQUENCE [LARGE SCALE GENOMIC DNA]</scope>
</reference>
<comment type="similarity">
    <text evidence="1">Belongs to the WD repeat ESC family.</text>
</comment>
<dbReference type="PROSITE" id="PS50294">
    <property type="entry name" value="WD_REPEATS_REGION"/>
    <property type="match status" value="2"/>
</dbReference>
<feature type="compositionally biased region" description="Polar residues" evidence="7">
    <location>
        <begin position="397"/>
        <end position="409"/>
    </location>
</feature>
<dbReference type="Proteomes" id="UP000215453">
    <property type="component" value="Chromosome 5"/>
</dbReference>
<keyword evidence="5" id="KW-0804">Transcription</keyword>
<keyword evidence="2 6" id="KW-0853">WD repeat</keyword>
<dbReference type="InterPro" id="IPR015943">
    <property type="entry name" value="WD40/YVTN_repeat-like_dom_sf"/>
</dbReference>
<evidence type="ECO:0000256" key="2">
    <source>
        <dbReference type="ARBA" id="ARBA00022574"/>
    </source>
</evidence>
<name>A0A1Y6LJG4_ZYMTR</name>
<proteinExistence type="inferred from homology"/>
<sequence>MQQPQLQQHEPFPSLHASVKLATDSTAYDVKFYPFGAVDDDQIFAVVAERDAFVCRPKLGSDPPFEILRTFRDSEPDATSNSLAWAKDPETDKPLLCLAGGLPRHIKVLDVESGNPVRTLSGHGKAVNDLAISPLSTSLLASCAEDTTIRLWSLLPQHEDQPCVALFGGEGHKSPVLAIHFHPNGNWLLSGGIDTAVCLWAVPSLDELNANGSSSTTRKEPMIIYYPHFFSKELHFNYVDSLAFYGDLIISRASKDQEAKGNKSNNILIWKISGFDSDDPPPESPPIPVHGQQTRSSFPHDPTYRGFKRLLTLNMPDTDRFYHRFGLLHAEGRRPMLAMGNQSSVYSFWDLQKLHEGIDRTEKRGRKKGVATAASAAGKAKASASIRSESIAESTPDLETTSLPSNPSSDAPPLPAARDTSYLSDPFKPIDPHHRISIKTKLITKHFATSQIAWSPDGKWMVGVGDEGFMCLFHRELSGSGEKGK</sequence>
<dbReference type="AlphaFoldDB" id="A0A1Y6LJG4"/>
<evidence type="ECO:0000256" key="6">
    <source>
        <dbReference type="PROSITE-ProRule" id="PRU00221"/>
    </source>
</evidence>
<feature type="compositionally biased region" description="Low complexity" evidence="7">
    <location>
        <begin position="370"/>
        <end position="394"/>
    </location>
</feature>
<evidence type="ECO:0000256" key="5">
    <source>
        <dbReference type="ARBA" id="ARBA00023163"/>
    </source>
</evidence>
<organism evidence="8 9">
    <name type="scientific">Zymoseptoria tritici ST99CH_1A5</name>
    <dbReference type="NCBI Taxonomy" id="1276529"/>
    <lineage>
        <taxon>Eukaryota</taxon>
        <taxon>Fungi</taxon>
        <taxon>Dikarya</taxon>
        <taxon>Ascomycota</taxon>
        <taxon>Pezizomycotina</taxon>
        <taxon>Dothideomycetes</taxon>
        <taxon>Dothideomycetidae</taxon>
        <taxon>Mycosphaerellales</taxon>
        <taxon>Mycosphaerellaceae</taxon>
        <taxon>Zymoseptoria</taxon>
    </lineage>
</organism>
<feature type="region of interest" description="Disordered" evidence="7">
    <location>
        <begin position="278"/>
        <end position="301"/>
    </location>
</feature>
<dbReference type="PANTHER" id="PTHR10253">
    <property type="entry name" value="POLYCOMB PROTEIN"/>
    <property type="match status" value="1"/>
</dbReference>
<dbReference type="SMART" id="SM00320">
    <property type="entry name" value="WD40"/>
    <property type="match status" value="3"/>
</dbReference>
<accession>A0A1Y6LJG4</accession>
<dbReference type="EMBL" id="LT882680">
    <property type="protein sequence ID" value="SMY24637.1"/>
    <property type="molecule type" value="Genomic_DNA"/>
</dbReference>
<dbReference type="InterPro" id="IPR036322">
    <property type="entry name" value="WD40_repeat_dom_sf"/>
</dbReference>
<keyword evidence="3" id="KW-0677">Repeat</keyword>
<evidence type="ECO:0000256" key="1">
    <source>
        <dbReference type="ARBA" id="ARBA00008075"/>
    </source>
</evidence>
<evidence type="ECO:0000256" key="4">
    <source>
        <dbReference type="ARBA" id="ARBA00023015"/>
    </source>
</evidence>
<keyword evidence="4" id="KW-0805">Transcription regulation</keyword>
<dbReference type="InterPro" id="IPR001680">
    <property type="entry name" value="WD40_rpt"/>
</dbReference>
<dbReference type="InterPro" id="IPR051243">
    <property type="entry name" value="PcG_WD-repeat"/>
</dbReference>
<evidence type="ECO:0000256" key="3">
    <source>
        <dbReference type="ARBA" id="ARBA00022737"/>
    </source>
</evidence>
<dbReference type="PROSITE" id="PS50082">
    <property type="entry name" value="WD_REPEATS_2"/>
    <property type="match status" value="2"/>
</dbReference>
<gene>
    <name evidence="8" type="ORF">ZT1A5_G6078</name>
</gene>
<evidence type="ECO:0000313" key="9">
    <source>
        <dbReference type="Proteomes" id="UP000215453"/>
    </source>
</evidence>
<feature type="repeat" description="WD" evidence="6">
    <location>
        <begin position="169"/>
        <end position="210"/>
    </location>
</feature>